<dbReference type="EMBL" id="WRXN01000003">
    <property type="protein sequence ID" value="MVT08396.1"/>
    <property type="molecule type" value="Genomic_DNA"/>
</dbReference>
<feature type="domain" description="DUF5977" evidence="2">
    <location>
        <begin position="1351"/>
        <end position="1413"/>
    </location>
</feature>
<name>A0A7K1U296_9BACT</name>
<proteinExistence type="predicted"/>
<keyword evidence="1" id="KW-0732">Signal</keyword>
<feature type="domain" description="DUF5977" evidence="2">
    <location>
        <begin position="1222"/>
        <end position="1285"/>
    </location>
</feature>
<evidence type="ECO:0000313" key="3">
    <source>
        <dbReference type="EMBL" id="MVT08396.1"/>
    </source>
</evidence>
<comment type="caution">
    <text evidence="3">The sequence shown here is derived from an EMBL/GenBank/DDBJ whole genome shotgun (WGS) entry which is preliminary data.</text>
</comment>
<protein>
    <recommendedName>
        <fullName evidence="2">DUF5977 domain-containing protein</fullName>
    </recommendedName>
</protein>
<sequence length="1574" mass="173649">MKYQLSLTMIMGFCFSFCNYANGQANPGSLSNGFIPEVVPPSPTAASLGKFGEWPVSYYTGVPDISIPVYEVKSRKLSLPISLSYHASGVKIEEISGWTGVGWTLNAGGVITKTIVGKADNEVNGFYTRLREGKYFKSSYTFTDINDFVFLRKVAEGDIDTEPDVYFFNFNGRSGKFFFDEQGNFRCIPANVLKLTRNPLSDPNALNIWEIVDENGTTYTFGSSDGVSGGIEQSEVINTESPASANFEDNAWYLTRIVSNDKSDTIKLQYADKSEAYTMKSTQSIKEFHVKPGGYPANNQTWEEILHLKNVCYNGTPNSDPMNTRHITRGKGLLSSISWAQGEVRFFAGTARQDLSQGLLLDSILVTASETGKAIKKTVLQYSYKGDRYYLDSLSDFNRERTEKQLHSFYYYTGLPSRFSNSQDHWGFFNASANNNLLPNSSVMQTPTSANREPNESAAKSGTLRRIKYPTGGYTDFDYELHRYQAGSIPNAPTTEIGTGRAYASTYNYKVPIAHDSIVTFDVPFAQNGSNISIRYANYSRPNSKLEGWLPYIRLERLNGDGNYVLQQEWNAYDQFPGGNIPANTDGTFDFSIAPITVPLTAGTYRLTTDNTCSGFRCPDDNSTKAAIYADMYFQRYVQVPGTTQPDPVAGGLRIKTITNYDNQSPLPVTTRLFQYGTGNILTYPKYLHYYGQDVASYESKTGIGPCMTDFAIYKETTSSSQAILGVNQGSSVGYGTVREYSVNNEGIDNGYTKYEFLFAPDSTNDYYFDHSYWSSGDIQSLTTSIPVNDYSYKRGLLSQKTVYARAANGYKIVSSIKDEYAFNDGDTSRLYKRLKGLRVKKLRSVIYPCFTEINGEPIPTTEHFEYDYGYGFYNLVTSWVQKVSTEETTYDMLSGDSLTNLTRYYYDNNKHLSVSRTETSDSEGDVLTTYYTYPHELVNSGVTDPYSEMVARNMISSVVEEKVVKNDTRELTRKKINYESVSSSLIAPRRLETALNGNPLEEQAVIQQYDEAGNILQYKERSGITGSFIYDHANSLPIAKVSNAVSGNIAYSGFESTGNGNWQLAGLRTAGNAFTGNYYYNLSNGNITKSGLDQSLSYIISYWSNGGSAMANGSAGTVGRTAGGWTYYQHLLPSGNATVTISGTTGIDEMRLYPQNSRMSTFTYDPLVGMIAKGGENNEIALYEYDGFNRLVNIRDVDRNILKRTDYEYVNPVKENSISTFFNVEKRQDFTKNNCSAGTAAVVTYVVPAEKYFSYISQEDADNKAQADITANGQQYANTYGSCIFSNSAASGSFTRNNCESGAVPATVTYTVEAGRYRSAESQAIADSLALADVNNSGQDYANVNATCTYSNDAINGSFTTVCTNGARGSVMIYNVAAGKYTSSISKADANAKAQQDINDNGQNYANTNGTCLFYNVAMNQSFTRNNCSWGYTGAAIVYSVPADRYSSATSQAAANALAQNDINAKGQNYANTNGSCIDDNSANVFISERLNAGVNPFTATISLPNGTVLFQQTFKELGAPALPFKVSVSNGTYTVKLEGMQQFKATVNGTEQTVTGSKTWTVSSRVIIEVYK</sequence>
<feature type="domain" description="DUF5977" evidence="2">
    <location>
        <begin position="1415"/>
        <end position="1479"/>
    </location>
</feature>
<evidence type="ECO:0000259" key="2">
    <source>
        <dbReference type="Pfam" id="PF19404"/>
    </source>
</evidence>
<dbReference type="Proteomes" id="UP000461730">
    <property type="component" value="Unassembled WGS sequence"/>
</dbReference>
<gene>
    <name evidence="3" type="ORF">GO493_09015</name>
</gene>
<organism evidence="3 4">
    <name type="scientific">Chitinophaga tropicalis</name>
    <dbReference type="NCBI Taxonomy" id="2683588"/>
    <lineage>
        <taxon>Bacteria</taxon>
        <taxon>Pseudomonadati</taxon>
        <taxon>Bacteroidota</taxon>
        <taxon>Chitinophagia</taxon>
        <taxon>Chitinophagales</taxon>
        <taxon>Chitinophagaceae</taxon>
        <taxon>Chitinophaga</taxon>
    </lineage>
</organism>
<dbReference type="RefSeq" id="WP_157305819.1">
    <property type="nucleotide sequence ID" value="NZ_WRXN01000003.1"/>
</dbReference>
<keyword evidence="4" id="KW-1185">Reference proteome</keyword>
<evidence type="ECO:0000313" key="4">
    <source>
        <dbReference type="Proteomes" id="UP000461730"/>
    </source>
</evidence>
<reference evidence="3 4" key="1">
    <citation type="submission" date="2019-12" db="EMBL/GenBank/DDBJ databases">
        <title>Chitinophaga sp. strain ysch24 (GDMCC 1.1355), whole genome shotgun sequence.</title>
        <authorList>
            <person name="Zhang X."/>
        </authorList>
    </citation>
    <scope>NUCLEOTIDE SEQUENCE [LARGE SCALE GENOMIC DNA]</scope>
    <source>
        <strain evidence="4">ysch24</strain>
    </source>
</reference>
<feature type="domain" description="DUF5977" evidence="2">
    <location>
        <begin position="1286"/>
        <end position="1350"/>
    </location>
</feature>
<dbReference type="InterPro" id="IPR046020">
    <property type="entry name" value="DUF5977"/>
</dbReference>
<feature type="chain" id="PRO_5029496305" description="DUF5977 domain-containing protein" evidence="1">
    <location>
        <begin position="22"/>
        <end position="1574"/>
    </location>
</feature>
<accession>A0A7K1U296</accession>
<feature type="signal peptide" evidence="1">
    <location>
        <begin position="1"/>
        <end position="21"/>
    </location>
</feature>
<evidence type="ECO:0000256" key="1">
    <source>
        <dbReference type="SAM" id="SignalP"/>
    </source>
</evidence>
<dbReference type="Pfam" id="PF19404">
    <property type="entry name" value="DUF5977"/>
    <property type="match status" value="4"/>
</dbReference>